<dbReference type="PROSITE" id="PS51384">
    <property type="entry name" value="FAD_FR"/>
    <property type="match status" value="1"/>
</dbReference>
<feature type="binding site" evidence="16">
    <location>
        <position position="154"/>
    </location>
    <ligand>
        <name>FAD</name>
        <dbReference type="ChEBI" id="CHEBI:57692"/>
    </ligand>
</feature>
<comment type="pathway">
    <text evidence="3">Protein modification; peptidyl-diphthamide biosynthesis.</text>
</comment>
<evidence type="ECO:0000256" key="8">
    <source>
        <dbReference type="ARBA" id="ARBA00022827"/>
    </source>
</evidence>
<feature type="binding site" evidence="16">
    <location>
        <position position="152"/>
    </location>
    <ligand>
        <name>FAD</name>
        <dbReference type="ChEBI" id="CHEBI:57692"/>
    </ligand>
</feature>
<keyword evidence="13" id="KW-0472">Membrane</keyword>
<evidence type="ECO:0000256" key="9">
    <source>
        <dbReference type="ARBA" id="ARBA00022989"/>
    </source>
</evidence>
<dbReference type="InterPro" id="IPR008333">
    <property type="entry name" value="Cbr1-like_FAD-bd_dom"/>
</dbReference>
<evidence type="ECO:0000256" key="5">
    <source>
        <dbReference type="ARBA" id="ARBA00022630"/>
    </source>
</evidence>
<keyword evidence="21" id="KW-1185">Reference proteome</keyword>
<name>A0AA48QY61_9TREE</name>
<dbReference type="GeneID" id="85497936"/>
<dbReference type="Pfam" id="PF00175">
    <property type="entry name" value="NAD_binding_1"/>
    <property type="match status" value="1"/>
</dbReference>
<protein>
    <recommendedName>
        <fullName evidence="17">NADH-cytochrome b5 reductase</fullName>
        <ecNumber evidence="17">1.6.2.2</ecNumber>
    </recommendedName>
</protein>
<comment type="subcellular location">
    <subcellularLocation>
        <location evidence="2">Mitochondrion outer membrane</location>
    </subcellularLocation>
</comment>
<dbReference type="FunFam" id="3.40.50.80:FF:000019">
    <property type="entry name" value="NADH-cytochrome b5 reductase"/>
    <property type="match status" value="1"/>
</dbReference>
<dbReference type="KEGG" id="ccac:CcaHIS019_0605250"/>
<evidence type="ECO:0000256" key="17">
    <source>
        <dbReference type="RuleBase" id="RU361226"/>
    </source>
</evidence>
<feature type="binding site" evidence="16">
    <location>
        <position position="161"/>
    </location>
    <ligand>
        <name>FAD</name>
        <dbReference type="ChEBI" id="CHEBI:57692"/>
    </ligand>
</feature>
<dbReference type="EC" id="1.6.2.2" evidence="17"/>
<dbReference type="FunFam" id="2.40.30.10:FF:000032">
    <property type="entry name" value="NADH-cytochrome b5 reductase"/>
    <property type="match status" value="1"/>
</dbReference>
<comment type="catalytic activity">
    <reaction evidence="15">
        <text>2 Fe(3+)-[Dph3] + NADH = 2 Fe(2+)-[Dph3] + NAD(+) + H(+)</text>
        <dbReference type="Rhea" id="RHEA:71231"/>
        <dbReference type="Rhea" id="RHEA-COMP:18002"/>
        <dbReference type="Rhea" id="RHEA-COMP:18003"/>
        <dbReference type="ChEBI" id="CHEBI:15378"/>
        <dbReference type="ChEBI" id="CHEBI:29033"/>
        <dbReference type="ChEBI" id="CHEBI:29034"/>
        <dbReference type="ChEBI" id="CHEBI:57540"/>
        <dbReference type="ChEBI" id="CHEBI:57945"/>
        <dbReference type="ChEBI" id="CHEBI:83228"/>
    </reaction>
    <physiologicalReaction direction="left-to-right" evidence="15">
        <dbReference type="Rhea" id="RHEA:71232"/>
    </physiologicalReaction>
</comment>
<keyword evidence="12" id="KW-0496">Mitochondrion</keyword>
<dbReference type="InterPro" id="IPR039261">
    <property type="entry name" value="FNR_nucleotide-bd"/>
</dbReference>
<keyword evidence="5 16" id="KW-0285">Flavoprotein</keyword>
<dbReference type="SUPFAM" id="SSF52343">
    <property type="entry name" value="Ferredoxin reductase-like, C-terminal NADP-linked domain"/>
    <property type="match status" value="1"/>
</dbReference>
<keyword evidence="11 17" id="KW-0520">NAD</keyword>
<dbReference type="EMBL" id="AP028217">
    <property type="protein sequence ID" value="BEI94066.1"/>
    <property type="molecule type" value="Genomic_DNA"/>
</dbReference>
<comment type="catalytic activity">
    <reaction evidence="14 17">
        <text>2 Fe(III)-[cytochrome b5] + NADH = 2 Fe(II)-[cytochrome b5] + NAD(+) + H(+)</text>
        <dbReference type="Rhea" id="RHEA:46680"/>
        <dbReference type="Rhea" id="RHEA-COMP:10438"/>
        <dbReference type="Rhea" id="RHEA-COMP:10439"/>
        <dbReference type="ChEBI" id="CHEBI:15378"/>
        <dbReference type="ChEBI" id="CHEBI:29033"/>
        <dbReference type="ChEBI" id="CHEBI:29034"/>
        <dbReference type="ChEBI" id="CHEBI:57540"/>
        <dbReference type="ChEBI" id="CHEBI:57945"/>
        <dbReference type="EC" id="1.6.2.2"/>
    </reaction>
</comment>
<dbReference type="GO" id="GO:0005741">
    <property type="term" value="C:mitochondrial outer membrane"/>
    <property type="evidence" value="ECO:0007669"/>
    <property type="project" value="UniProtKB-SubCell"/>
</dbReference>
<sequence>MPTSKDPTDAPAPSIAHPVAPTATAPSIAHLVAPLLTHPEFEHDPQLPEALGQRRRPDPAQRLRRTMAPILDLEAKGPVLDPTVFRPLKLAGKSRLSHNTARYRLALPRETDSLGLPVGQHVSLAATIAGRRVIRSYTPTSLDSELGYFDLVVKTYDNGLMSTYLDHLAIGASVLVRGPKGQFNYSPWMAKHLLLVAGGSGITPMYRIIKSAALDPDDTTKMCLVFANISEEDVLLRNELDHLALKSNGRLEIHYVLEHPPPGWKGAVGYVTREMLEERLPTGGPAGGKVLLCGPPGMTKVVKGALKDMGYYVPRRPSMIEDDIFVF</sequence>
<dbReference type="RefSeq" id="XP_060459331.1">
    <property type="nucleotide sequence ID" value="XM_060602992.1"/>
</dbReference>
<dbReference type="AlphaFoldDB" id="A0AA48QY61"/>
<dbReference type="CDD" id="cd06183">
    <property type="entry name" value="cyt_b5_reduct_like"/>
    <property type="match status" value="1"/>
</dbReference>
<gene>
    <name evidence="20" type="primary">CBR1</name>
    <name evidence="20" type="ORF">CcaverHIS019_0605250</name>
</gene>
<evidence type="ECO:0000256" key="7">
    <source>
        <dbReference type="ARBA" id="ARBA00022787"/>
    </source>
</evidence>
<dbReference type="PANTHER" id="PTHR19370:SF184">
    <property type="entry name" value="NADH-CYTOCHROME B5 REDUCTASE-LIKE"/>
    <property type="match status" value="1"/>
</dbReference>
<comment type="cofactor">
    <cofactor evidence="1 16 17">
        <name>FAD</name>
        <dbReference type="ChEBI" id="CHEBI:57692"/>
    </cofactor>
</comment>
<dbReference type="GO" id="GO:0090524">
    <property type="term" value="F:cytochrome-b5 reductase activity, acting on NADH"/>
    <property type="evidence" value="ECO:0007669"/>
    <property type="project" value="UniProtKB-EC"/>
</dbReference>
<dbReference type="InterPro" id="IPR017938">
    <property type="entry name" value="Riboflavin_synthase-like_b-brl"/>
</dbReference>
<evidence type="ECO:0000256" key="4">
    <source>
        <dbReference type="ARBA" id="ARBA00006105"/>
    </source>
</evidence>
<evidence type="ECO:0000256" key="18">
    <source>
        <dbReference type="SAM" id="MobiDB-lite"/>
    </source>
</evidence>
<evidence type="ECO:0000256" key="6">
    <source>
        <dbReference type="ARBA" id="ARBA00022692"/>
    </source>
</evidence>
<evidence type="ECO:0000259" key="19">
    <source>
        <dbReference type="PROSITE" id="PS51384"/>
    </source>
</evidence>
<dbReference type="PANTHER" id="PTHR19370">
    <property type="entry name" value="NADH-CYTOCHROME B5 REDUCTASE"/>
    <property type="match status" value="1"/>
</dbReference>
<proteinExistence type="inferred from homology"/>
<organism evidence="20 21">
    <name type="scientific">Cutaneotrichosporon cavernicola</name>
    <dbReference type="NCBI Taxonomy" id="279322"/>
    <lineage>
        <taxon>Eukaryota</taxon>
        <taxon>Fungi</taxon>
        <taxon>Dikarya</taxon>
        <taxon>Basidiomycota</taxon>
        <taxon>Agaricomycotina</taxon>
        <taxon>Tremellomycetes</taxon>
        <taxon>Trichosporonales</taxon>
        <taxon>Trichosporonaceae</taxon>
        <taxon>Cutaneotrichosporon</taxon>
    </lineage>
</organism>
<accession>A0AA48QY61</accession>
<dbReference type="InterPro" id="IPR001709">
    <property type="entry name" value="Flavoprot_Pyr_Nucl_cyt_Rdtase"/>
</dbReference>
<keyword evidence="8 16" id="KW-0274">FAD</keyword>
<evidence type="ECO:0000256" key="14">
    <source>
        <dbReference type="ARBA" id="ARBA00047682"/>
    </source>
</evidence>
<keyword evidence="10 17" id="KW-0560">Oxidoreductase</keyword>
<dbReference type="InterPro" id="IPR001834">
    <property type="entry name" value="CBR-like"/>
</dbReference>
<comment type="similarity">
    <text evidence="4 17">Belongs to the flavoprotein pyridine nucleotide cytochrome reductase family.</text>
</comment>
<evidence type="ECO:0000313" key="21">
    <source>
        <dbReference type="Proteomes" id="UP001233271"/>
    </source>
</evidence>
<evidence type="ECO:0000256" key="3">
    <source>
        <dbReference type="ARBA" id="ARBA00005156"/>
    </source>
</evidence>
<evidence type="ECO:0000256" key="2">
    <source>
        <dbReference type="ARBA" id="ARBA00004294"/>
    </source>
</evidence>
<feature type="binding site" evidence="16">
    <location>
        <position position="162"/>
    </location>
    <ligand>
        <name>FAD</name>
        <dbReference type="ChEBI" id="CHEBI:57692"/>
    </ligand>
</feature>
<feature type="binding site" evidence="16">
    <location>
        <position position="137"/>
    </location>
    <ligand>
        <name>FAD</name>
        <dbReference type="ChEBI" id="CHEBI:57692"/>
    </ligand>
</feature>
<dbReference type="PRINTS" id="PR00371">
    <property type="entry name" value="FPNCR"/>
</dbReference>
<evidence type="ECO:0000256" key="1">
    <source>
        <dbReference type="ARBA" id="ARBA00001974"/>
    </source>
</evidence>
<dbReference type="SUPFAM" id="SSF63380">
    <property type="entry name" value="Riboflavin synthase domain-like"/>
    <property type="match status" value="1"/>
</dbReference>
<dbReference type="Gene3D" id="2.40.30.10">
    <property type="entry name" value="Translation factors"/>
    <property type="match status" value="1"/>
</dbReference>
<keyword evidence="7" id="KW-1000">Mitochondrion outer membrane</keyword>
<reference evidence="20" key="1">
    <citation type="journal article" date="2023" name="BMC Genomics">
        <title>Chromosome-level genome assemblies of Cutaneotrichosporon spp. (Trichosporonales, Basidiomycota) reveal imbalanced evolution between nucleotide sequences and chromosome synteny.</title>
        <authorList>
            <person name="Kobayashi Y."/>
            <person name="Kayamori A."/>
            <person name="Aoki K."/>
            <person name="Shiwa Y."/>
            <person name="Matsutani M."/>
            <person name="Fujita N."/>
            <person name="Sugita T."/>
            <person name="Iwasaki W."/>
            <person name="Tanaka N."/>
            <person name="Takashima M."/>
        </authorList>
    </citation>
    <scope>NUCLEOTIDE SEQUENCE</scope>
    <source>
        <strain evidence="20">HIS019</strain>
    </source>
</reference>
<evidence type="ECO:0000256" key="13">
    <source>
        <dbReference type="ARBA" id="ARBA00023136"/>
    </source>
</evidence>
<feature type="binding site" evidence="16">
    <location>
        <position position="135"/>
    </location>
    <ligand>
        <name>FAD</name>
        <dbReference type="ChEBI" id="CHEBI:57692"/>
    </ligand>
</feature>
<dbReference type="InterPro" id="IPR001433">
    <property type="entry name" value="OxRdtase_FAD/NAD-bd"/>
</dbReference>
<keyword evidence="6" id="KW-0812">Transmembrane</keyword>
<evidence type="ECO:0000256" key="11">
    <source>
        <dbReference type="ARBA" id="ARBA00023027"/>
    </source>
</evidence>
<feature type="domain" description="FAD-binding FR-type" evidence="19">
    <location>
        <begin position="83"/>
        <end position="186"/>
    </location>
</feature>
<feature type="binding site" evidence="16">
    <location>
        <position position="203"/>
    </location>
    <ligand>
        <name>FAD</name>
        <dbReference type="ChEBI" id="CHEBI:57692"/>
    </ligand>
</feature>
<evidence type="ECO:0000256" key="10">
    <source>
        <dbReference type="ARBA" id="ARBA00023002"/>
    </source>
</evidence>
<dbReference type="InterPro" id="IPR017927">
    <property type="entry name" value="FAD-bd_FR_type"/>
</dbReference>
<evidence type="ECO:0000313" key="20">
    <source>
        <dbReference type="EMBL" id="BEI94066.1"/>
    </source>
</evidence>
<feature type="region of interest" description="Disordered" evidence="18">
    <location>
        <begin position="1"/>
        <end position="21"/>
    </location>
</feature>
<keyword evidence="9" id="KW-1133">Transmembrane helix</keyword>
<dbReference type="Proteomes" id="UP001233271">
    <property type="component" value="Chromosome 6"/>
</dbReference>
<evidence type="ECO:0000256" key="12">
    <source>
        <dbReference type="ARBA" id="ARBA00023128"/>
    </source>
</evidence>
<evidence type="ECO:0000256" key="15">
    <source>
        <dbReference type="ARBA" id="ARBA00049138"/>
    </source>
</evidence>
<dbReference type="Pfam" id="PF00970">
    <property type="entry name" value="FAD_binding_6"/>
    <property type="match status" value="1"/>
</dbReference>
<dbReference type="Gene3D" id="3.40.50.80">
    <property type="entry name" value="Nucleotide-binding domain of ferredoxin-NADP reductase (FNR) module"/>
    <property type="match status" value="1"/>
</dbReference>
<dbReference type="PRINTS" id="PR00406">
    <property type="entry name" value="CYTB5RDTASE"/>
</dbReference>
<evidence type="ECO:0000256" key="16">
    <source>
        <dbReference type="PIRSR" id="PIRSR601834-1"/>
    </source>
</evidence>